<dbReference type="InterPro" id="IPR010343">
    <property type="entry name" value="ArAE_1"/>
</dbReference>
<name>A0A3S1DXV4_9BACL</name>
<dbReference type="OrthoDB" id="1653617at2"/>
<comment type="caution">
    <text evidence="7">The sequence shown here is derived from an EMBL/GenBank/DDBJ whole genome shotgun (WGS) entry which is preliminary data.</text>
</comment>
<keyword evidence="5 6" id="KW-0472">Membrane</keyword>
<evidence type="ECO:0000256" key="1">
    <source>
        <dbReference type="ARBA" id="ARBA00004651"/>
    </source>
</evidence>
<dbReference type="PANTHER" id="PTHR30509:SF9">
    <property type="entry name" value="MULTIDRUG RESISTANCE PROTEIN MDTO"/>
    <property type="match status" value="1"/>
</dbReference>
<dbReference type="PANTHER" id="PTHR30509">
    <property type="entry name" value="P-HYDROXYBENZOIC ACID EFFLUX PUMP SUBUNIT-RELATED"/>
    <property type="match status" value="1"/>
</dbReference>
<evidence type="ECO:0000256" key="6">
    <source>
        <dbReference type="SAM" id="Phobius"/>
    </source>
</evidence>
<dbReference type="AlphaFoldDB" id="A0A3S1DXV4"/>
<evidence type="ECO:0000256" key="3">
    <source>
        <dbReference type="ARBA" id="ARBA00022692"/>
    </source>
</evidence>
<evidence type="ECO:0000256" key="2">
    <source>
        <dbReference type="ARBA" id="ARBA00022475"/>
    </source>
</evidence>
<reference evidence="7 8" key="1">
    <citation type="submission" date="2018-12" db="EMBL/GenBank/DDBJ databases">
        <authorList>
            <person name="Sun L."/>
            <person name="Chen Z."/>
        </authorList>
    </citation>
    <scope>NUCLEOTIDE SEQUENCE [LARGE SCALE GENOMIC DNA]</scope>
    <source>
        <strain evidence="7 8">DSM 15890</strain>
    </source>
</reference>
<feature type="transmembrane region" description="Helical" evidence="6">
    <location>
        <begin position="12"/>
        <end position="41"/>
    </location>
</feature>
<evidence type="ECO:0000313" key="7">
    <source>
        <dbReference type="EMBL" id="RUT47642.1"/>
    </source>
</evidence>
<dbReference type="GO" id="GO:0005886">
    <property type="term" value="C:plasma membrane"/>
    <property type="evidence" value="ECO:0007669"/>
    <property type="project" value="UniProtKB-SubCell"/>
</dbReference>
<evidence type="ECO:0000313" key="8">
    <source>
        <dbReference type="Proteomes" id="UP000279446"/>
    </source>
</evidence>
<accession>A0A3S1DXV4</accession>
<feature type="transmembrane region" description="Helical" evidence="6">
    <location>
        <begin position="61"/>
        <end position="91"/>
    </location>
</feature>
<dbReference type="Pfam" id="PF06081">
    <property type="entry name" value="ArAE_1"/>
    <property type="match status" value="1"/>
</dbReference>
<dbReference type="EMBL" id="RZNY01000003">
    <property type="protein sequence ID" value="RUT47642.1"/>
    <property type="molecule type" value="Genomic_DNA"/>
</dbReference>
<dbReference type="Proteomes" id="UP000279446">
    <property type="component" value="Unassembled WGS sequence"/>
</dbReference>
<keyword evidence="8" id="KW-1185">Reference proteome</keyword>
<feature type="transmembrane region" description="Helical" evidence="6">
    <location>
        <begin position="129"/>
        <end position="147"/>
    </location>
</feature>
<keyword evidence="2" id="KW-1003">Cell membrane</keyword>
<protein>
    <submittedName>
        <fullName evidence="7">Aromatic acid exporter family protein</fullName>
    </submittedName>
</protein>
<proteinExistence type="predicted"/>
<keyword evidence="4 6" id="KW-1133">Transmembrane helix</keyword>
<comment type="subcellular location">
    <subcellularLocation>
        <location evidence="1">Cell membrane</location>
        <topology evidence="1">Multi-pass membrane protein</topology>
    </subcellularLocation>
</comment>
<evidence type="ECO:0000256" key="4">
    <source>
        <dbReference type="ARBA" id="ARBA00022989"/>
    </source>
</evidence>
<organism evidence="7 8">
    <name type="scientific">Paenibacillus anaericanus</name>
    <dbReference type="NCBI Taxonomy" id="170367"/>
    <lineage>
        <taxon>Bacteria</taxon>
        <taxon>Bacillati</taxon>
        <taxon>Bacillota</taxon>
        <taxon>Bacilli</taxon>
        <taxon>Bacillales</taxon>
        <taxon>Paenibacillaceae</taxon>
        <taxon>Paenibacillus</taxon>
    </lineage>
</organism>
<evidence type="ECO:0000256" key="5">
    <source>
        <dbReference type="ARBA" id="ARBA00023136"/>
    </source>
</evidence>
<dbReference type="RefSeq" id="WP_127190842.1">
    <property type="nucleotide sequence ID" value="NZ_JAUSSS010000002.1"/>
</dbReference>
<sequence length="283" mass="32078">MRLSIGMRNIKTAIAIFVCLIISELLHLEYPFYAAIATIISMENSVTNSFTVGKNRMMGTFVGAGIGLIFAIIDPQNAFYCAIGIVLVIYICNLLKWNKSISIASIVFLAIMLNLQVGGSPLLYGLNRIFDTLIGVSVAVVVNYLIFPPKHEYNLHIARKTVMRRLAETAEEVVNFGVNDDLKPLKKDIADLEKYLELCKLEFHLKKDLSQTMELIEEEVEICKNIYSHMRMIQRLYIEQDLVIHQRASQQLDSESLSIVIRYHIDCIIVEIEGLGLILPQQQ</sequence>
<gene>
    <name evidence="7" type="ORF">EJP82_04475</name>
</gene>
<keyword evidence="3 6" id="KW-0812">Transmembrane</keyword>
<feature type="transmembrane region" description="Helical" evidence="6">
    <location>
        <begin position="103"/>
        <end position="123"/>
    </location>
</feature>